<dbReference type="RefSeq" id="XP_001315711.1">
    <property type="nucleotide sequence ID" value="XM_001315676.1"/>
</dbReference>
<protein>
    <recommendedName>
        <fullName evidence="3">Bap-like</fullName>
    </recommendedName>
</protein>
<dbReference type="VEuPathDB" id="TrichDB:TVAG_450610"/>
<dbReference type="EMBL" id="DS113503">
    <property type="protein sequence ID" value="EAY03488.1"/>
    <property type="molecule type" value="Genomic_DNA"/>
</dbReference>
<name>A2EV38_TRIV3</name>
<evidence type="ECO:0000313" key="2">
    <source>
        <dbReference type="Proteomes" id="UP000001542"/>
    </source>
</evidence>
<reference evidence="1" key="2">
    <citation type="journal article" date="2007" name="Science">
        <title>Draft genome sequence of the sexually transmitted pathogen Trichomonas vaginalis.</title>
        <authorList>
            <person name="Carlton J.M."/>
            <person name="Hirt R.P."/>
            <person name="Silva J.C."/>
            <person name="Delcher A.L."/>
            <person name="Schatz M."/>
            <person name="Zhao Q."/>
            <person name="Wortman J.R."/>
            <person name="Bidwell S.L."/>
            <person name="Alsmark U.C.M."/>
            <person name="Besteiro S."/>
            <person name="Sicheritz-Ponten T."/>
            <person name="Noel C.J."/>
            <person name="Dacks J.B."/>
            <person name="Foster P.G."/>
            <person name="Simillion C."/>
            <person name="Van de Peer Y."/>
            <person name="Miranda-Saavedra D."/>
            <person name="Barton G.J."/>
            <person name="Westrop G.D."/>
            <person name="Mueller S."/>
            <person name="Dessi D."/>
            <person name="Fiori P.L."/>
            <person name="Ren Q."/>
            <person name="Paulsen I."/>
            <person name="Zhang H."/>
            <person name="Bastida-Corcuera F.D."/>
            <person name="Simoes-Barbosa A."/>
            <person name="Brown M.T."/>
            <person name="Hayes R.D."/>
            <person name="Mukherjee M."/>
            <person name="Okumura C.Y."/>
            <person name="Schneider R."/>
            <person name="Smith A.J."/>
            <person name="Vanacova S."/>
            <person name="Villalvazo M."/>
            <person name="Haas B.J."/>
            <person name="Pertea M."/>
            <person name="Feldblyum T.V."/>
            <person name="Utterback T.R."/>
            <person name="Shu C.L."/>
            <person name="Osoegawa K."/>
            <person name="de Jong P.J."/>
            <person name="Hrdy I."/>
            <person name="Horvathova L."/>
            <person name="Zubacova Z."/>
            <person name="Dolezal P."/>
            <person name="Malik S.B."/>
            <person name="Logsdon J.M. Jr."/>
            <person name="Henze K."/>
            <person name="Gupta A."/>
            <person name="Wang C.C."/>
            <person name="Dunne R.L."/>
            <person name="Upcroft J.A."/>
            <person name="Upcroft P."/>
            <person name="White O."/>
            <person name="Salzberg S.L."/>
            <person name="Tang P."/>
            <person name="Chiu C.-H."/>
            <person name="Lee Y.-S."/>
            <person name="Embley T.M."/>
            <person name="Coombs G.H."/>
            <person name="Mottram J.C."/>
            <person name="Tachezy J."/>
            <person name="Fraser-Liggett C.M."/>
            <person name="Johnson P.J."/>
        </authorList>
    </citation>
    <scope>NUCLEOTIDE SEQUENCE [LARGE SCALE GENOMIC DNA]</scope>
    <source>
        <strain evidence="1">G3</strain>
    </source>
</reference>
<gene>
    <name evidence="1" type="ORF">TVAG_450610</name>
</gene>
<evidence type="ECO:0008006" key="3">
    <source>
        <dbReference type="Google" id="ProtNLM"/>
    </source>
</evidence>
<accession>A2EV38</accession>
<dbReference type="KEGG" id="tva:4761333"/>
<keyword evidence="2" id="KW-1185">Reference proteome</keyword>
<proteinExistence type="predicted"/>
<sequence>MSEDEELQFNLMFNVIVVENIKPNVKDYNVLNSVTSFGRYIKINVTTNSPFTGYLMGAIGDSYYTSFINFFGGKYSQKFESTETEDPGYKTYLLDFTVPSDLLSYISGINYSIYTSFPSAYDLSEFILHLLPIREYSLKLKFVNLFGEESNEIQFPITITNETLPELFLMFHQVDTVPLEDQELQCRITYLFGQKCTIFYSVNGESPTIAKRIEDAWDGFIYDNIIISHPETAGTYEYSFWIETDDGKHSNNQSIQITYHGEINHEPEDFINSYLHCHYLSSYTISQDYNLDFPCTIRGMSKYFEINFKVRYVYLEDNSTVVKEYRLNRNTMTERFEILLKANVSDFIKIGNYDLYLSLNDGLNSSEETKYSITTYSSPVLISVNSSKTVFSVGDSINLLTIFNTTLKQNRGVYIGYKIDDSSKEINNYYSIQNQYNEITINIQETIYLTGPHSIHVKIEADGRKSNTLTFNFEISTSIKPIIKVKSLTDRYSFTMPDMVVPYQIGVIDYNIGQEVNIYVKDDTDNIQFIRTIIANRKYEYFNFNFQFPYAQKRNILTFFANDTSGFYSDTLSKSFYVDSQPNVIVISEKMKRRYLMNSNCTIEYYITNPLPGSRHKVEYKINNEIITTHEDILILDNYSSGLNIYEIQLPDKYAEYNVEISIKGLGWPKEIRFVVDNPPVIEWISNIKDEYALSEIIEINLSVKASTSIYIQYKVSDEDSWINTSRKDEIKNITLKILASDKPGWHNLSIQVFIIDKFESEITSMNYYATSKHAPILNIGSSPNFKFHEKKQIKIESNDQDLGNKVDVFLSIEDGKFNFLYSYISTKEFNKYNYIYNEPLVAGSHKLTFMAIDETNISTTKTVTFDLVQYQTIDFIGYFDSTYPSNFVLNKSRYIKDYLPGSKVAIFYEFDSHKQYIQASEYVYINESCISELIDCSITMLSNTGMHTLKIIAMEEGNLNPSNKIEYKIHVNNPPKLLYWEPIKEKYFKNSNIEIKCILKDSDRVSIRYSFNDVEYFWDGKYYDLNDDNSTISIDIPLPDNLRAGINYIEIYFRDYFSLDSEKMNQSFVFDINEAPKVNVSRNYNSYYKFHENVTFNVQLFDANPVYIMKSLNGIIYTILFKFHC</sequence>
<evidence type="ECO:0000313" key="1">
    <source>
        <dbReference type="EMBL" id="EAY03488.1"/>
    </source>
</evidence>
<dbReference type="AlphaFoldDB" id="A2EV38"/>
<dbReference type="InParanoid" id="A2EV38"/>
<dbReference type="VEuPathDB" id="TrichDB:TVAGG3_0946280"/>
<reference evidence="1" key="1">
    <citation type="submission" date="2006-10" db="EMBL/GenBank/DDBJ databases">
        <authorList>
            <person name="Amadeo P."/>
            <person name="Zhao Q."/>
            <person name="Wortman J."/>
            <person name="Fraser-Liggett C."/>
            <person name="Carlton J."/>
        </authorList>
    </citation>
    <scope>NUCLEOTIDE SEQUENCE</scope>
    <source>
        <strain evidence="1">G3</strain>
    </source>
</reference>
<organism evidence="1 2">
    <name type="scientific">Trichomonas vaginalis (strain ATCC PRA-98 / G3)</name>
    <dbReference type="NCBI Taxonomy" id="412133"/>
    <lineage>
        <taxon>Eukaryota</taxon>
        <taxon>Metamonada</taxon>
        <taxon>Parabasalia</taxon>
        <taxon>Trichomonadida</taxon>
        <taxon>Trichomonadidae</taxon>
        <taxon>Trichomonas</taxon>
    </lineage>
</organism>
<dbReference type="Proteomes" id="UP000001542">
    <property type="component" value="Unassembled WGS sequence"/>
</dbReference>